<reference evidence="3" key="1">
    <citation type="submission" date="2020-05" db="EMBL/GenBank/DDBJ databases">
        <authorList>
            <person name="Chiriac C."/>
            <person name="Salcher M."/>
            <person name="Ghai R."/>
            <person name="Kavagutti S V."/>
        </authorList>
    </citation>
    <scope>NUCLEOTIDE SEQUENCE</scope>
</reference>
<dbReference type="Pfam" id="PF00534">
    <property type="entry name" value="Glycos_transf_1"/>
    <property type="match status" value="1"/>
</dbReference>
<feature type="domain" description="Glycosyl transferase family 1" evidence="2">
    <location>
        <begin position="176"/>
        <end position="337"/>
    </location>
</feature>
<dbReference type="PANTHER" id="PTHR46401:SF2">
    <property type="entry name" value="GLYCOSYLTRANSFERASE WBBK-RELATED"/>
    <property type="match status" value="1"/>
</dbReference>
<proteinExistence type="predicted"/>
<protein>
    <submittedName>
        <fullName evidence="3">Unannotated protein</fullName>
    </submittedName>
</protein>
<dbReference type="PANTHER" id="PTHR46401">
    <property type="entry name" value="GLYCOSYLTRANSFERASE WBBK-RELATED"/>
    <property type="match status" value="1"/>
</dbReference>
<evidence type="ECO:0000313" key="3">
    <source>
        <dbReference type="EMBL" id="CAB4831872.1"/>
    </source>
</evidence>
<dbReference type="SUPFAM" id="SSF53756">
    <property type="entry name" value="UDP-Glycosyltransferase/glycogen phosphorylase"/>
    <property type="match status" value="1"/>
</dbReference>
<accession>A0A6J7AGJ9</accession>
<dbReference type="EMBL" id="CAFABA010000060">
    <property type="protein sequence ID" value="CAB4831872.1"/>
    <property type="molecule type" value="Genomic_DNA"/>
</dbReference>
<evidence type="ECO:0000256" key="1">
    <source>
        <dbReference type="ARBA" id="ARBA00022679"/>
    </source>
</evidence>
<gene>
    <name evidence="3" type="ORF">UFOPK3139_01565</name>
    <name evidence="4" type="ORF">UFOPK3967_03190</name>
</gene>
<evidence type="ECO:0000313" key="4">
    <source>
        <dbReference type="EMBL" id="CAB5027787.1"/>
    </source>
</evidence>
<keyword evidence="1" id="KW-0808">Transferase</keyword>
<name>A0A6J7AGJ9_9ZZZZ</name>
<organism evidence="3">
    <name type="scientific">freshwater metagenome</name>
    <dbReference type="NCBI Taxonomy" id="449393"/>
    <lineage>
        <taxon>unclassified sequences</taxon>
        <taxon>metagenomes</taxon>
        <taxon>ecological metagenomes</taxon>
    </lineage>
</organism>
<dbReference type="GO" id="GO:0016757">
    <property type="term" value="F:glycosyltransferase activity"/>
    <property type="evidence" value="ECO:0007669"/>
    <property type="project" value="InterPro"/>
</dbReference>
<dbReference type="AlphaFoldDB" id="A0A6J7AGJ9"/>
<dbReference type="GO" id="GO:0009103">
    <property type="term" value="P:lipopolysaccharide biosynthetic process"/>
    <property type="evidence" value="ECO:0007669"/>
    <property type="project" value="TreeGrafter"/>
</dbReference>
<sequence>MHIDQIVVGAAVGDAVTESAIRIRNALRNTVESNIYAFHREPNADQDIGLMEHYPLPSHRSPDDIIVYHVSIGEPGITDFVLHRSERLVLVYHNMTPASFFRDVDPVFADLLDAGRRELPTLLDRAEAVIAVSEFNANELRAMGRHDVVVAAPPLNLRRLLDIEPDPQIQAILPVAVPGKMLLFVGQVLPHKRPDLLVAAHHLLVTNDFPDARLVIAGPSRNKRYANALRRYIDDLALDTVWFTGGLTDGELAAMYRRADVVVTASEHEGFCVPIVEAFNHDVPVIARDFGAVAETARGAALVLPSDTGARHMAEAMRRVLTDDALRDTLVARGRERREHFTVDRTTAGMLDAIRLIVSGQFGRRR</sequence>
<dbReference type="InterPro" id="IPR001296">
    <property type="entry name" value="Glyco_trans_1"/>
</dbReference>
<dbReference type="EMBL" id="CAFBOS010000334">
    <property type="protein sequence ID" value="CAB5027787.1"/>
    <property type="molecule type" value="Genomic_DNA"/>
</dbReference>
<dbReference type="Gene3D" id="3.40.50.2000">
    <property type="entry name" value="Glycogen Phosphorylase B"/>
    <property type="match status" value="2"/>
</dbReference>
<evidence type="ECO:0000259" key="2">
    <source>
        <dbReference type="Pfam" id="PF00534"/>
    </source>
</evidence>